<gene>
    <name evidence="10" type="ORF">CLO192961_LOCUS449149</name>
</gene>
<name>A0ABY6V2C4_BIOOC</name>
<evidence type="ECO:0000259" key="8">
    <source>
        <dbReference type="PROSITE" id="PS52004"/>
    </source>
</evidence>
<dbReference type="InterPro" id="IPR020841">
    <property type="entry name" value="PKS_Beta-ketoAc_synthase_dom"/>
</dbReference>
<dbReference type="Gene3D" id="3.30.70.3290">
    <property type="match status" value="1"/>
</dbReference>
<feature type="region of interest" description="N-terminal hotdog fold" evidence="6">
    <location>
        <begin position="937"/>
        <end position="1074"/>
    </location>
</feature>
<dbReference type="Proteomes" id="UP000766486">
    <property type="component" value="Unassembled WGS sequence"/>
</dbReference>
<dbReference type="PROSITE" id="PS00606">
    <property type="entry name" value="KS3_1"/>
    <property type="match status" value="1"/>
</dbReference>
<dbReference type="InterPro" id="IPR042104">
    <property type="entry name" value="PKS_dehydratase_sf"/>
</dbReference>
<dbReference type="PROSITE" id="PS50075">
    <property type="entry name" value="CARRIER"/>
    <property type="match status" value="1"/>
</dbReference>
<dbReference type="InterPro" id="IPR036291">
    <property type="entry name" value="NAD(P)-bd_dom_sf"/>
</dbReference>
<dbReference type="CDD" id="cd05274">
    <property type="entry name" value="KR_FAS_SDR_x"/>
    <property type="match status" value="1"/>
</dbReference>
<dbReference type="Pfam" id="PF08240">
    <property type="entry name" value="ADH_N"/>
    <property type="match status" value="1"/>
</dbReference>
<dbReference type="Gene3D" id="3.40.47.10">
    <property type="match status" value="1"/>
</dbReference>
<dbReference type="Pfam" id="PF08659">
    <property type="entry name" value="KR"/>
    <property type="match status" value="1"/>
</dbReference>
<feature type="region of interest" description="C-terminal hotdog fold" evidence="6">
    <location>
        <begin position="1100"/>
        <end position="1261"/>
    </location>
</feature>
<dbReference type="InterPro" id="IPR049900">
    <property type="entry name" value="PKS_mFAS_DH"/>
</dbReference>
<dbReference type="InterPro" id="IPR014031">
    <property type="entry name" value="Ketoacyl_synth_C"/>
</dbReference>
<dbReference type="PANTHER" id="PTHR43775:SF29">
    <property type="entry name" value="ASPERFURANONE POLYKETIDE SYNTHASE AFOG-RELATED"/>
    <property type="match status" value="1"/>
</dbReference>
<dbReference type="SMART" id="SM00822">
    <property type="entry name" value="PKS_KR"/>
    <property type="match status" value="1"/>
</dbReference>
<dbReference type="PROSITE" id="PS52019">
    <property type="entry name" value="PKS_MFAS_DH"/>
    <property type="match status" value="1"/>
</dbReference>
<sequence length="2399" mass="261464">MEEVPVAVVGLSFRFGGEASSTEGFWDMITAGRCSRAPVPASRFNADALYHPDTNRLETLPVNQGNFITEDIAAFDAPFFSIRAAEAAAMDPQSRKLLEATYRALENAGIPIERCAGTKTCVFTGVSSDDYRLMYNKDTSHPIRHAATGMALSMLANKISWFYDFKGPSVQLDTACSASLNALHLACRSIRSGESEMGIVGGANLFFAPQSMSPLAHLNFFSPDATCHSFDARANGYCRGEGFGVLVLKPLAKALAHGDPIRAVIRATGSNENGRSVGGITKVSFDAQQSLVASTYRSANLDPGLTRYVEAHAPGTEGDQVETRALASIFKDYRSNDDPLYMGSVKANLGHLEGTSGIASLVKVVLMLERGIIPKIANFETLHPNILGTEWNMAFPKETIQWPEGIRRASINSFGFGGANAHVVMENGDHHVLAATVSQSPSSREDFVVVDLPNGNDINETNGMKQVTINGVGQTKSPLLLVWSAADEQGLERMRAQYLSYLESNTAIDMKNLAYTLSARRTHLPWKAFMAVHNKPSSLELSKPIRSVNDPKLAFVFTGQGAQWATMSTQFLGIPSFRQNLTRLAGYFKELGASWDLEEELSKTAGDSRIDSAEFSQPICTAIQIAMVDLLRVYGVRPSLVVGHSSGEIAAAYTSGAISARSACRVAFHRGKVISDHFSSLDEDFGMLVVGLPVSEVELILERNMEGLGLSRVAIACINSPKNVTLSGPLLPLNALKSLLEVDGIFLRILAVPAPYHSPILNDVADKYASLLNDLEPEAQGAGNPQMVSSVTTKLVDPETLCQGSYWVRNLVSTVKFEPAVATLLQQQPLHALVEVGPTGALRSAIRDTMSATPTTPSPVYFSIMDKKDASLDRIFDTLGHLHSIGFPVDLEAVNCIAEDDKKCLIDLPEYPFDHSKTYWHESQVSRDHRFQKHARNDLLGSRILNWNPLAPRWRNVIRTLENPWIEDHKIAGALIYPGAGMIVMAIEAAAQYVSDIDSRRPAGFLLKDVTFISALSIASPEGGASTEIGLTPIDLNSTSSTNSRQFSFQLTLLDGEQWREVCTGKITVKMADEGASKHMKTETKLLEDRRRQQTIDRLGVCRAEIRRQKLYGRFRETGLEFGPTFQVFDDVKYDWRGGMASARIRLDNWKLKGKPEHATPHFIHPTALDGVLQLPVVSLGAGVGRPVPTMVPSQLETLWIDADILSHNVSSKHVQAVAKAEYLGFRNTKSEISVLSMEDSRVMLFAEGLETIIIGGEAAAEEAQKGQPFYNMSWKPDIESMTAEELKEYCTSNSSTIPSLGTHNPHSKFLSLLIHQNINAKMLEVAAENSEDLTELPLWTLLKYFNGPTGYYNLAARNRTKDQLTENTIKAGSMNELAILDFEDLIHSNLDATPNPSYDLIFVSGQGLDLEKGLLNLAPLVKVGGRLIFLTASTSDAVSAQAIEGSFERELELDWDGQLLISYKAVTVSPPAIEERPITVILASNSSHRTSSLAKAVSEAFINNGYNSTKYQLWDEAQVAPLNNEHTVFISGSDSDCPFDAGLGAFNALKYLSSTRNSILWVSSESTSPSDAIAAGLTRSVRNERPDINLTTLTLGSSNCDADEPESSALKAIMSVFRNHITQSKTKETEYSWTSHDDTKALVIPRLSYSPAISSYVNEKSQEQKRVQRKFICPGAENIKLTITTPGLLEILTFVPDPTAQAAPQPNEVLIQPAFTGLNFLDVLTALGRIPQISVLGVEAAGTVTAVGTSADLQVGDRVVVLTDGTVRSCVRADYRTAVKIPDDLSMRDAASMPGTACTVYRALVDVAALQPDEKVLIHAGAGATGQMAIQLAQHIGAEVFVTVGSDAKRQLIATTYGIPDDHIFHTRDSSFVAGIKRVTNGYGVDVVLNSLSGELLEAGWTELMAPFSRWVELGKKDILDNRGLSMRPLLNNISFSCVDLSGIWRHRPTLMRRLLNGVFKLVSEGAIKPVTPLTEFGVGKVESAFRSLQSGKVGGKVVINMDDEEEVTVRSQPEKTWAFKSDRSYLLVGGFGGISRSVAKWMVKRRAKNLILLSRTGADEDPNRLALLEELRGSGCAVEVLTCDVSDYENLDIGLQSCQQKLGPIAGCIQASMVLKDQYFNNMTEEEWKSSTTSKIAGSWNLDRLLPNGLDFFIFFSSLVGVVGGEGQGNYSAGNAFQDSLALSRVQRGQKAVSFDLGMVVGEGAVAEDEHLARTLESFGWYEPTTMHELEMLLERYCDPELPLLKPEEAQVVLGIRSPAALQTGGYAIPKWMAHPVFKTMHHETGGTQATSGSDVAQQDRNSFRASKSLQEAGAIVVQALTKKLSNALGIPIADVDASRAVHLYGVDSLIALELKNWFTNEYKADITVLQILSNITLEQLGLKVAEESSFTKALNA</sequence>
<dbReference type="Gene3D" id="3.40.366.10">
    <property type="entry name" value="Malonyl-Coenzyme A Acyl Carrier Protein, domain 2"/>
    <property type="match status" value="1"/>
</dbReference>
<dbReference type="EMBL" id="CABFNS010000931">
    <property type="protein sequence ID" value="VUC36567.1"/>
    <property type="molecule type" value="Genomic_DNA"/>
</dbReference>
<evidence type="ECO:0008006" key="12">
    <source>
        <dbReference type="Google" id="ProtNLM"/>
    </source>
</evidence>
<evidence type="ECO:0000256" key="1">
    <source>
        <dbReference type="ARBA" id="ARBA00022450"/>
    </source>
</evidence>
<keyword evidence="5" id="KW-0511">Multifunctional enzyme</keyword>
<dbReference type="Pfam" id="PF00698">
    <property type="entry name" value="Acyl_transf_1"/>
    <property type="match status" value="1"/>
</dbReference>
<dbReference type="CDD" id="cd05195">
    <property type="entry name" value="enoyl_red"/>
    <property type="match status" value="1"/>
</dbReference>
<dbReference type="InterPro" id="IPR016039">
    <property type="entry name" value="Thiolase-like"/>
</dbReference>
<dbReference type="Pfam" id="PF23297">
    <property type="entry name" value="ACP_SdgA_C"/>
    <property type="match status" value="1"/>
</dbReference>
<dbReference type="SMART" id="SM00825">
    <property type="entry name" value="PKS_KS"/>
    <property type="match status" value="1"/>
</dbReference>
<dbReference type="SUPFAM" id="SSF55048">
    <property type="entry name" value="Probable ACP-binding domain of malonyl-CoA ACP transacylase"/>
    <property type="match status" value="1"/>
</dbReference>
<dbReference type="PROSITE" id="PS52004">
    <property type="entry name" value="KS3_2"/>
    <property type="match status" value="1"/>
</dbReference>
<dbReference type="InterPro" id="IPR014043">
    <property type="entry name" value="Acyl_transferase_dom"/>
</dbReference>
<dbReference type="InterPro" id="IPR009081">
    <property type="entry name" value="PP-bd_ACP"/>
</dbReference>
<evidence type="ECO:0000256" key="6">
    <source>
        <dbReference type="PROSITE-ProRule" id="PRU01363"/>
    </source>
</evidence>
<dbReference type="InterPro" id="IPR018201">
    <property type="entry name" value="Ketoacyl_synth_AS"/>
</dbReference>
<dbReference type="SMART" id="SM00827">
    <property type="entry name" value="PKS_AT"/>
    <property type="match status" value="1"/>
</dbReference>
<dbReference type="Gene3D" id="3.40.50.720">
    <property type="entry name" value="NAD(P)-binding Rossmann-like Domain"/>
    <property type="match status" value="1"/>
</dbReference>
<dbReference type="SUPFAM" id="SSF50129">
    <property type="entry name" value="GroES-like"/>
    <property type="match status" value="1"/>
</dbReference>
<dbReference type="SUPFAM" id="SSF51735">
    <property type="entry name" value="NAD(P)-binding Rossmann-fold domains"/>
    <property type="match status" value="2"/>
</dbReference>
<evidence type="ECO:0000313" key="10">
    <source>
        <dbReference type="EMBL" id="VUC36567.1"/>
    </source>
</evidence>
<evidence type="ECO:0000313" key="11">
    <source>
        <dbReference type="Proteomes" id="UP000766486"/>
    </source>
</evidence>
<dbReference type="SMART" id="SM00826">
    <property type="entry name" value="PKS_DH"/>
    <property type="match status" value="1"/>
</dbReference>
<evidence type="ECO:0000256" key="4">
    <source>
        <dbReference type="ARBA" id="ARBA00023002"/>
    </source>
</evidence>
<dbReference type="Pfam" id="PF13602">
    <property type="entry name" value="ADH_zinc_N_2"/>
    <property type="match status" value="1"/>
</dbReference>
<dbReference type="InterPro" id="IPR016035">
    <property type="entry name" value="Acyl_Trfase/lysoPLipase"/>
</dbReference>
<protein>
    <recommendedName>
        <fullName evidence="12">Carrier domain-containing protein</fullName>
    </recommendedName>
</protein>
<dbReference type="Pfam" id="PF23114">
    <property type="entry name" value="NAD-bd_HRPKS_sdrA"/>
    <property type="match status" value="1"/>
</dbReference>
<feature type="active site" description="Proton donor; for dehydratase activity" evidence="6">
    <location>
        <position position="1170"/>
    </location>
</feature>
<dbReference type="Gene3D" id="3.90.180.10">
    <property type="entry name" value="Medium-chain alcohol dehydrogenases, catalytic domain"/>
    <property type="match status" value="1"/>
</dbReference>
<dbReference type="Pfam" id="PF16197">
    <property type="entry name" value="KAsynt_C_assoc"/>
    <property type="match status" value="1"/>
</dbReference>
<accession>A0ABY6V2C4</accession>
<dbReference type="InterPro" id="IPR032821">
    <property type="entry name" value="PKS_assoc"/>
</dbReference>
<dbReference type="InterPro" id="IPR020806">
    <property type="entry name" value="PKS_PP-bd"/>
</dbReference>
<dbReference type="InterPro" id="IPR013968">
    <property type="entry name" value="PKS_KR"/>
</dbReference>
<dbReference type="InterPro" id="IPR020807">
    <property type="entry name" value="PKS_DH"/>
</dbReference>
<dbReference type="InterPro" id="IPR056501">
    <property type="entry name" value="NAD-bd_HRPKS_sdrA"/>
</dbReference>
<dbReference type="Pfam" id="PF21089">
    <property type="entry name" value="PKS_DH_N"/>
    <property type="match status" value="1"/>
</dbReference>
<dbReference type="InterPro" id="IPR050091">
    <property type="entry name" value="PKS_NRPS_Biosynth_Enz"/>
</dbReference>
<organism evidence="10 11">
    <name type="scientific">Bionectria ochroleuca</name>
    <name type="common">Gliocladium roseum</name>
    <dbReference type="NCBI Taxonomy" id="29856"/>
    <lineage>
        <taxon>Eukaryota</taxon>
        <taxon>Fungi</taxon>
        <taxon>Dikarya</taxon>
        <taxon>Ascomycota</taxon>
        <taxon>Pezizomycotina</taxon>
        <taxon>Sordariomycetes</taxon>
        <taxon>Hypocreomycetidae</taxon>
        <taxon>Hypocreales</taxon>
        <taxon>Bionectriaceae</taxon>
        <taxon>Clonostachys</taxon>
    </lineage>
</organism>
<keyword evidence="4" id="KW-0560">Oxidoreductase</keyword>
<evidence type="ECO:0000256" key="2">
    <source>
        <dbReference type="ARBA" id="ARBA00022553"/>
    </source>
</evidence>
<dbReference type="InterPro" id="IPR049552">
    <property type="entry name" value="PKS_DH_N"/>
</dbReference>
<dbReference type="InterPro" id="IPR020843">
    <property type="entry name" value="ER"/>
</dbReference>
<proteinExistence type="predicted"/>
<evidence type="ECO:0000259" key="7">
    <source>
        <dbReference type="PROSITE" id="PS50075"/>
    </source>
</evidence>
<dbReference type="PANTHER" id="PTHR43775">
    <property type="entry name" value="FATTY ACID SYNTHASE"/>
    <property type="match status" value="1"/>
</dbReference>
<dbReference type="InterPro" id="IPR011032">
    <property type="entry name" value="GroES-like_sf"/>
</dbReference>
<keyword evidence="3" id="KW-0808">Transferase</keyword>
<dbReference type="SUPFAM" id="SSF47336">
    <property type="entry name" value="ACP-like"/>
    <property type="match status" value="1"/>
</dbReference>
<dbReference type="InterPro" id="IPR001227">
    <property type="entry name" value="Ac_transferase_dom_sf"/>
</dbReference>
<dbReference type="Pfam" id="PF14765">
    <property type="entry name" value="PS-DH"/>
    <property type="match status" value="1"/>
</dbReference>
<dbReference type="Pfam" id="PF02801">
    <property type="entry name" value="Ketoacyl-synt_C"/>
    <property type="match status" value="1"/>
</dbReference>
<evidence type="ECO:0000256" key="3">
    <source>
        <dbReference type="ARBA" id="ARBA00022679"/>
    </source>
</evidence>
<dbReference type="InterPro" id="IPR016036">
    <property type="entry name" value="Malonyl_transacylase_ACP-bd"/>
</dbReference>
<dbReference type="InterPro" id="IPR013154">
    <property type="entry name" value="ADH-like_N"/>
</dbReference>
<keyword evidence="11" id="KW-1185">Reference proteome</keyword>
<dbReference type="InterPro" id="IPR036736">
    <property type="entry name" value="ACP-like_sf"/>
</dbReference>
<feature type="domain" description="Carrier" evidence="7">
    <location>
        <begin position="2314"/>
        <end position="2391"/>
    </location>
</feature>
<dbReference type="Gene3D" id="3.10.129.110">
    <property type="entry name" value="Polyketide synthase dehydratase"/>
    <property type="match status" value="1"/>
</dbReference>
<keyword evidence="1" id="KW-0596">Phosphopantetheine</keyword>
<dbReference type="InterPro" id="IPR057326">
    <property type="entry name" value="KR_dom"/>
</dbReference>
<dbReference type="InterPro" id="IPR049551">
    <property type="entry name" value="PKS_DH_C"/>
</dbReference>
<feature type="domain" description="Ketosynthase family 3 (KS3)" evidence="8">
    <location>
        <begin position="3"/>
        <end position="427"/>
    </location>
</feature>
<dbReference type="InterPro" id="IPR014030">
    <property type="entry name" value="Ketoacyl_synth_N"/>
</dbReference>
<keyword evidence="2" id="KW-0597">Phosphoprotein</keyword>
<comment type="caution">
    <text evidence="10">The sequence shown here is derived from an EMBL/GenBank/DDBJ whole genome shotgun (WGS) entry which is preliminary data.</text>
</comment>
<dbReference type="CDD" id="cd00833">
    <property type="entry name" value="PKS"/>
    <property type="match status" value="1"/>
</dbReference>
<dbReference type="SUPFAM" id="SSF52151">
    <property type="entry name" value="FabD/lysophospholipase-like"/>
    <property type="match status" value="1"/>
</dbReference>
<dbReference type="Gene3D" id="1.10.1200.10">
    <property type="entry name" value="ACP-like"/>
    <property type="match status" value="1"/>
</dbReference>
<feature type="active site" description="Proton acceptor; for dehydratase activity" evidence="6">
    <location>
        <position position="969"/>
    </location>
</feature>
<reference evidence="10 11" key="1">
    <citation type="submission" date="2019-06" db="EMBL/GenBank/DDBJ databases">
        <authorList>
            <person name="Broberg M."/>
        </authorList>
    </citation>
    <scope>NUCLEOTIDE SEQUENCE [LARGE SCALE GENOMIC DNA]</scope>
</reference>
<feature type="domain" description="PKS/mFAS DH" evidence="9">
    <location>
        <begin position="937"/>
        <end position="1261"/>
    </location>
</feature>
<dbReference type="SMART" id="SM00823">
    <property type="entry name" value="PKS_PP"/>
    <property type="match status" value="1"/>
</dbReference>
<dbReference type="SMART" id="SM00829">
    <property type="entry name" value="PKS_ER"/>
    <property type="match status" value="1"/>
</dbReference>
<dbReference type="SUPFAM" id="SSF53901">
    <property type="entry name" value="Thiolase-like"/>
    <property type="match status" value="1"/>
</dbReference>
<evidence type="ECO:0000259" key="9">
    <source>
        <dbReference type="PROSITE" id="PS52019"/>
    </source>
</evidence>
<dbReference type="Pfam" id="PF00109">
    <property type="entry name" value="ketoacyl-synt"/>
    <property type="match status" value="1"/>
</dbReference>
<evidence type="ECO:0000256" key="5">
    <source>
        <dbReference type="ARBA" id="ARBA00023268"/>
    </source>
</evidence>